<sequence>MWALRGMISRLLAISRRCPIPFRFAGTPDRRDRRSYGRASSPWFPRECWLRQLNACMPPWHETGHAYKAGFRKAAFELTSKVCEQPVDQDLIVYPIVYLYRHHIELVLKGVVRMALDLQAKSTTPAQERKLGGHDLLSLWTMARPMLEPVCEIVG</sequence>
<evidence type="ECO:0000313" key="2">
    <source>
        <dbReference type="Proteomes" id="UP001153050"/>
    </source>
</evidence>
<reference evidence="1 2" key="1">
    <citation type="submission" date="2022-03" db="EMBL/GenBank/DDBJ databases">
        <authorList>
            <person name="Brunel B."/>
        </authorList>
    </citation>
    <scope>NUCLEOTIDE SEQUENCE [LARGE SCALE GENOMIC DNA]</scope>
    <source>
        <strain evidence="1">STM5069sample</strain>
    </source>
</reference>
<gene>
    <name evidence="1" type="ORF">MES5069_360144</name>
</gene>
<name>A0ABN8K1W2_9HYPH</name>
<evidence type="ECO:0000313" key="1">
    <source>
        <dbReference type="EMBL" id="CAH2403077.1"/>
    </source>
</evidence>
<proteinExistence type="predicted"/>
<protein>
    <submittedName>
        <fullName evidence="1">Uncharacterized protein</fullName>
    </submittedName>
</protein>
<accession>A0ABN8K1W2</accession>
<keyword evidence="2" id="KW-1185">Reference proteome</keyword>
<organism evidence="1 2">
    <name type="scientific">Mesorhizobium escarrei</name>
    <dbReference type="NCBI Taxonomy" id="666018"/>
    <lineage>
        <taxon>Bacteria</taxon>
        <taxon>Pseudomonadati</taxon>
        <taxon>Pseudomonadota</taxon>
        <taxon>Alphaproteobacteria</taxon>
        <taxon>Hyphomicrobiales</taxon>
        <taxon>Phyllobacteriaceae</taxon>
        <taxon>Mesorhizobium</taxon>
    </lineage>
</organism>
<dbReference type="Proteomes" id="UP001153050">
    <property type="component" value="Unassembled WGS sequence"/>
</dbReference>
<dbReference type="EMBL" id="CAKXZT010000131">
    <property type="protein sequence ID" value="CAH2403077.1"/>
    <property type="molecule type" value="Genomic_DNA"/>
</dbReference>
<comment type="caution">
    <text evidence="1">The sequence shown here is derived from an EMBL/GenBank/DDBJ whole genome shotgun (WGS) entry which is preliminary data.</text>
</comment>